<gene>
    <name evidence="3" type="ORF">WCD74_10320</name>
</gene>
<evidence type="ECO:0000256" key="1">
    <source>
        <dbReference type="SAM" id="MobiDB-lite"/>
    </source>
</evidence>
<evidence type="ECO:0000313" key="3">
    <source>
        <dbReference type="EMBL" id="MEJ2868161.1"/>
    </source>
</evidence>
<dbReference type="InterPro" id="IPR036477">
    <property type="entry name" value="Formyl_transf_N_sf"/>
</dbReference>
<dbReference type="InterPro" id="IPR011034">
    <property type="entry name" value="Formyl_transferase-like_C_sf"/>
</dbReference>
<dbReference type="RefSeq" id="WP_337694754.1">
    <property type="nucleotide sequence ID" value="NZ_JBBEGN010000003.1"/>
</dbReference>
<dbReference type="Proteomes" id="UP001385809">
    <property type="component" value="Unassembled WGS sequence"/>
</dbReference>
<comment type="caution">
    <text evidence="3">The sequence shown here is derived from an EMBL/GenBank/DDBJ whole genome shotgun (WGS) entry which is preliminary data.</text>
</comment>
<feature type="domain" description="Formyl transferase N-terminal" evidence="2">
    <location>
        <begin position="5"/>
        <end position="167"/>
    </location>
</feature>
<reference evidence="3 4" key="1">
    <citation type="submission" date="2024-03" db="EMBL/GenBank/DDBJ databases">
        <title>Actinomycetospora sp. OC33-EN08, a novel actinomycete isolated from wild orchid (Aerides multiflora).</title>
        <authorList>
            <person name="Suriyachadkun C."/>
        </authorList>
    </citation>
    <scope>NUCLEOTIDE SEQUENCE [LARGE SCALE GENOMIC DNA]</scope>
    <source>
        <strain evidence="3 4">OC33-EN08</strain>
    </source>
</reference>
<dbReference type="InterPro" id="IPR002376">
    <property type="entry name" value="Formyl_transf_N"/>
</dbReference>
<dbReference type="PANTHER" id="PTHR11138">
    <property type="entry name" value="METHIONYL-TRNA FORMYLTRANSFERASE"/>
    <property type="match status" value="1"/>
</dbReference>
<dbReference type="Gene3D" id="3.40.50.12230">
    <property type="match status" value="1"/>
</dbReference>
<dbReference type="PANTHER" id="PTHR11138:SF5">
    <property type="entry name" value="METHIONYL-TRNA FORMYLTRANSFERASE, MITOCHONDRIAL"/>
    <property type="match status" value="1"/>
</dbReference>
<dbReference type="EMBL" id="JBBEGN010000003">
    <property type="protein sequence ID" value="MEJ2868161.1"/>
    <property type="molecule type" value="Genomic_DNA"/>
</dbReference>
<dbReference type="SUPFAM" id="SSF50486">
    <property type="entry name" value="FMT C-terminal domain-like"/>
    <property type="match status" value="1"/>
</dbReference>
<dbReference type="Pfam" id="PF00551">
    <property type="entry name" value="Formyl_trans_N"/>
    <property type="match status" value="1"/>
</dbReference>
<dbReference type="SUPFAM" id="SSF53328">
    <property type="entry name" value="Formyltransferase"/>
    <property type="match status" value="1"/>
</dbReference>
<evidence type="ECO:0000259" key="2">
    <source>
        <dbReference type="Pfam" id="PF00551"/>
    </source>
</evidence>
<proteinExistence type="predicted"/>
<name>A0ABU8MMJ3_9PSEU</name>
<feature type="region of interest" description="Disordered" evidence="1">
    <location>
        <begin position="288"/>
        <end position="310"/>
    </location>
</feature>
<evidence type="ECO:0000313" key="4">
    <source>
        <dbReference type="Proteomes" id="UP001385809"/>
    </source>
</evidence>
<organism evidence="3 4">
    <name type="scientific">Actinomycetospora aurantiaca</name>
    <dbReference type="NCBI Taxonomy" id="3129233"/>
    <lineage>
        <taxon>Bacteria</taxon>
        <taxon>Bacillati</taxon>
        <taxon>Actinomycetota</taxon>
        <taxon>Actinomycetes</taxon>
        <taxon>Pseudonocardiales</taxon>
        <taxon>Pseudonocardiaceae</taxon>
        <taxon>Actinomycetospora</taxon>
    </lineage>
</organism>
<keyword evidence="4" id="KW-1185">Reference proteome</keyword>
<sequence>MVRIVFAGEEAAGARAIARVVASGHELVAALTDSPRTRGTVASLAAEAGAPVLPARRVREAALADELRELGVDVLLNVHSLAIVRAEVLGAPRIGAFNLHPGPLPEYAGLNVPSWAVLHRRARHAVTLHRMEPGIDTGDVVARAEFDLTERDTGLSVATRCAREGVELVDVLLDQLGRDPAAVPREPQDLSVRRYFGREVPHDGWIPWSSPTAEVLAFVRAFDYRPFSSPWGPSRTWVPGAGEAAVTRLAAAPGTGGEPGAVRVDGEHADVATADGWVRVLGLAVDGTATPPHEVLTDGTRLGSPATASR</sequence>
<protein>
    <submittedName>
        <fullName evidence="3">Formyltransferase family protein</fullName>
    </submittedName>
</protein>
<accession>A0ABU8MMJ3</accession>